<dbReference type="OrthoDB" id="9796039at2"/>
<name>A0A1G9Q4E1_9SPHI</name>
<proteinExistence type="predicted"/>
<evidence type="ECO:0000313" key="3">
    <source>
        <dbReference type="Proteomes" id="UP000199226"/>
    </source>
</evidence>
<accession>A0A1G9Q4E1</accession>
<dbReference type="Pfam" id="PF12867">
    <property type="entry name" value="DinB_2"/>
    <property type="match status" value="1"/>
</dbReference>
<dbReference type="NCBIfam" id="NF009807">
    <property type="entry name" value="PRK13291.1"/>
    <property type="match status" value="1"/>
</dbReference>
<dbReference type="RefSeq" id="WP_090701477.1">
    <property type="nucleotide sequence ID" value="NZ_FNHH01000005.1"/>
</dbReference>
<dbReference type="SUPFAM" id="SSF109854">
    <property type="entry name" value="DinB/YfiT-like putative metalloenzymes"/>
    <property type="match status" value="1"/>
</dbReference>
<sequence>MSTDLEKLKYPIGKFTYRELEDDEYAILIDRLAELPSKIRLAVSNLDDVQLDTPYREGGWTLRQVLHHLPDSHANAYIRFKLAFTEDNPTIRLYHEERWAECEEAKYSPVEDSLDLLDSLHRRWVSFIRTFKPQDFAKTYYHPERGRNYSLAEVLSMYVWHGEHHLAHITETKKYRAW</sequence>
<gene>
    <name evidence="2" type="ORF">SAMN05421813_105118</name>
</gene>
<dbReference type="InterPro" id="IPR034660">
    <property type="entry name" value="DinB/YfiT-like"/>
</dbReference>
<keyword evidence="3" id="KW-1185">Reference proteome</keyword>
<dbReference type="InterPro" id="IPR024775">
    <property type="entry name" value="DinB-like"/>
</dbReference>
<evidence type="ECO:0000259" key="1">
    <source>
        <dbReference type="Pfam" id="PF12867"/>
    </source>
</evidence>
<dbReference type="EMBL" id="FNHH01000005">
    <property type="protein sequence ID" value="SDM05856.1"/>
    <property type="molecule type" value="Genomic_DNA"/>
</dbReference>
<reference evidence="3" key="1">
    <citation type="submission" date="2016-10" db="EMBL/GenBank/DDBJ databases">
        <authorList>
            <person name="Varghese N."/>
            <person name="Submissions S."/>
        </authorList>
    </citation>
    <scope>NUCLEOTIDE SEQUENCE [LARGE SCALE GENOMIC DNA]</scope>
    <source>
        <strain evidence="3">DSM 24536</strain>
    </source>
</reference>
<dbReference type="Proteomes" id="UP000199226">
    <property type="component" value="Unassembled WGS sequence"/>
</dbReference>
<feature type="domain" description="DinB-like" evidence="1">
    <location>
        <begin position="34"/>
        <end position="169"/>
    </location>
</feature>
<protein>
    <submittedName>
        <fullName evidence="2">DinB superfamily protein</fullName>
    </submittedName>
</protein>
<organism evidence="2 3">
    <name type="scientific">Daejeonella rubra</name>
    <dbReference type="NCBI Taxonomy" id="990371"/>
    <lineage>
        <taxon>Bacteria</taxon>
        <taxon>Pseudomonadati</taxon>
        <taxon>Bacteroidota</taxon>
        <taxon>Sphingobacteriia</taxon>
        <taxon>Sphingobacteriales</taxon>
        <taxon>Sphingobacteriaceae</taxon>
        <taxon>Daejeonella</taxon>
    </lineage>
</organism>
<dbReference type="Gene3D" id="1.20.120.450">
    <property type="entry name" value="dinb family like domain"/>
    <property type="match status" value="1"/>
</dbReference>
<dbReference type="STRING" id="990371.SAMN05421813_105118"/>
<evidence type="ECO:0000313" key="2">
    <source>
        <dbReference type="EMBL" id="SDM05856.1"/>
    </source>
</evidence>
<dbReference type="AlphaFoldDB" id="A0A1G9Q4E1"/>